<reference evidence="1 2" key="1">
    <citation type="submission" date="2015-10" db="EMBL/GenBank/DDBJ databases">
        <title>Draft genome sequence of Streptomyces cellostaticus DSM 40189, type strain for the species Streptomyces cellostaticus.</title>
        <authorList>
            <person name="Ruckert C."/>
            <person name="Winkler A."/>
            <person name="Kalinowski J."/>
            <person name="Kampfer P."/>
            <person name="Glaeser S."/>
        </authorList>
    </citation>
    <scope>NUCLEOTIDE SEQUENCE [LARGE SCALE GENOMIC DNA]</scope>
    <source>
        <strain evidence="1 2">DSM 40189</strain>
    </source>
</reference>
<dbReference type="Pfam" id="PF19681">
    <property type="entry name" value="DUF6183"/>
    <property type="match status" value="1"/>
</dbReference>
<dbReference type="OrthoDB" id="3872040at2"/>
<evidence type="ECO:0000313" key="1">
    <source>
        <dbReference type="EMBL" id="KUM94829.1"/>
    </source>
</evidence>
<evidence type="ECO:0000313" key="2">
    <source>
        <dbReference type="Proteomes" id="UP000054241"/>
    </source>
</evidence>
<accession>A0A101NKW1</accession>
<proteinExistence type="predicted"/>
<dbReference type="AlphaFoldDB" id="A0A101NKW1"/>
<name>A0A101NKW1_9ACTN</name>
<dbReference type="STRING" id="67285.AQI88_18435"/>
<dbReference type="RefSeq" id="WP_159050359.1">
    <property type="nucleotide sequence ID" value="NZ_BNDU01000006.1"/>
</dbReference>
<organism evidence="1 2">
    <name type="scientific">Streptomyces cellostaticus</name>
    <dbReference type="NCBI Taxonomy" id="67285"/>
    <lineage>
        <taxon>Bacteria</taxon>
        <taxon>Bacillati</taxon>
        <taxon>Actinomycetota</taxon>
        <taxon>Actinomycetes</taxon>
        <taxon>Kitasatosporales</taxon>
        <taxon>Streptomycetaceae</taxon>
        <taxon>Streptomyces</taxon>
    </lineage>
</organism>
<comment type="caution">
    <text evidence="1">The sequence shown here is derived from an EMBL/GenBank/DDBJ whole genome shotgun (WGS) entry which is preliminary data.</text>
</comment>
<dbReference type="Proteomes" id="UP000054241">
    <property type="component" value="Unassembled WGS sequence"/>
</dbReference>
<dbReference type="InterPro" id="IPR045756">
    <property type="entry name" value="DUF6183"/>
</dbReference>
<dbReference type="EMBL" id="LMWL01000034">
    <property type="protein sequence ID" value="KUM94829.1"/>
    <property type="molecule type" value="Genomic_DNA"/>
</dbReference>
<gene>
    <name evidence="1" type="ORF">AQI88_18435</name>
</gene>
<keyword evidence="2" id="KW-1185">Reference proteome</keyword>
<protein>
    <submittedName>
        <fullName evidence="1">Uncharacterized protein</fullName>
    </submittedName>
</protein>
<sequence>MEDALYVLRDGGDENQELRACLFHELLLRGVDSEKLLPPHGFRPEPAWHALAWLPDRLADMEHGAGFPRRSYRGEAGGSHYRLLTAPIRVDPSARRAAAGYSLRDATSPHTVESIGGPPEIGGWGAYEAREFVADQPIPRDDVLAVLTTLPLDCVKGLGDNDRFEGEPCSLDTVWQTLYATVSSGGMYTLGAFGAYGRLSAWGALAGLCGAERSAGAQEVERQARACAWYRFEADSEWFHNEMDDYGIAALTPDGRRLAVLAATDTD</sequence>